<keyword evidence="5" id="KW-1185">Reference proteome</keyword>
<comment type="caution">
    <text evidence="4">The sequence shown here is derived from an EMBL/GenBank/DDBJ whole genome shotgun (WGS) entry which is preliminary data.</text>
</comment>
<name>A0ABD3AFR5_9GENT</name>
<accession>A0ABD3AFR5</accession>
<feature type="compositionally biased region" description="Basic residues" evidence="3">
    <location>
        <begin position="60"/>
        <end position="70"/>
    </location>
</feature>
<protein>
    <submittedName>
        <fullName evidence="4">Uncharacterized protein</fullName>
    </submittedName>
</protein>
<dbReference type="PANTHER" id="PTHR33142">
    <property type="entry name" value="CYCLIN-DEPENDENT PROTEIN KINASE INHIBITOR SMR13"/>
    <property type="match status" value="1"/>
</dbReference>
<dbReference type="InterPro" id="IPR040389">
    <property type="entry name" value="SMR"/>
</dbReference>
<dbReference type="Proteomes" id="UP001630127">
    <property type="component" value="Unassembled WGS sequence"/>
</dbReference>
<evidence type="ECO:0000256" key="2">
    <source>
        <dbReference type="ARBA" id="ARBA00023306"/>
    </source>
</evidence>
<feature type="compositionally biased region" description="Basic residues" evidence="3">
    <location>
        <begin position="113"/>
        <end position="122"/>
    </location>
</feature>
<sequence length="122" mass="13913">MSKADALEEQSSSKGSQEEEDYDEKTKKSENIINIDDEECKTPISQDQKIPAPQSCPPAPRKRKRGVSCKRKKTKLQFFENNTDQKEEVESFFRSSSCEISTSVSVAPETTRPSKKKRRKNP</sequence>
<dbReference type="GO" id="GO:0004860">
    <property type="term" value="F:protein kinase inhibitor activity"/>
    <property type="evidence" value="ECO:0007669"/>
    <property type="project" value="UniProtKB-KW"/>
</dbReference>
<dbReference type="PANTHER" id="PTHR33142:SF89">
    <property type="entry name" value="CYCLIN-DEPENDENT PROTEIN KINASE INHIBITOR SMR2"/>
    <property type="match status" value="1"/>
</dbReference>
<organism evidence="4 5">
    <name type="scientific">Cinchona calisaya</name>
    <dbReference type="NCBI Taxonomy" id="153742"/>
    <lineage>
        <taxon>Eukaryota</taxon>
        <taxon>Viridiplantae</taxon>
        <taxon>Streptophyta</taxon>
        <taxon>Embryophyta</taxon>
        <taxon>Tracheophyta</taxon>
        <taxon>Spermatophyta</taxon>
        <taxon>Magnoliopsida</taxon>
        <taxon>eudicotyledons</taxon>
        <taxon>Gunneridae</taxon>
        <taxon>Pentapetalae</taxon>
        <taxon>asterids</taxon>
        <taxon>lamiids</taxon>
        <taxon>Gentianales</taxon>
        <taxon>Rubiaceae</taxon>
        <taxon>Cinchonoideae</taxon>
        <taxon>Cinchoneae</taxon>
        <taxon>Cinchona</taxon>
    </lineage>
</organism>
<keyword evidence="2" id="KW-0131">Cell cycle</keyword>
<dbReference type="EMBL" id="JBJUIK010000004">
    <property type="protein sequence ID" value="KAL3530484.1"/>
    <property type="molecule type" value="Genomic_DNA"/>
</dbReference>
<gene>
    <name evidence="4" type="ORF">ACH5RR_009806</name>
</gene>
<dbReference type="AlphaFoldDB" id="A0ABD3AFR5"/>
<evidence type="ECO:0000313" key="5">
    <source>
        <dbReference type="Proteomes" id="UP001630127"/>
    </source>
</evidence>
<feature type="region of interest" description="Disordered" evidence="3">
    <location>
        <begin position="92"/>
        <end position="122"/>
    </location>
</feature>
<proteinExistence type="predicted"/>
<evidence type="ECO:0000256" key="1">
    <source>
        <dbReference type="ARBA" id="ARBA00023013"/>
    </source>
</evidence>
<keyword evidence="1" id="KW-0649">Protein kinase inhibitor</keyword>
<evidence type="ECO:0000256" key="3">
    <source>
        <dbReference type="SAM" id="MobiDB-lite"/>
    </source>
</evidence>
<feature type="region of interest" description="Disordered" evidence="3">
    <location>
        <begin position="1"/>
        <end position="70"/>
    </location>
</feature>
<evidence type="ECO:0000313" key="4">
    <source>
        <dbReference type="EMBL" id="KAL3530484.1"/>
    </source>
</evidence>
<reference evidence="4 5" key="1">
    <citation type="submission" date="2024-11" db="EMBL/GenBank/DDBJ databases">
        <title>A near-complete genome assembly of Cinchona calisaya.</title>
        <authorList>
            <person name="Lian D.C."/>
            <person name="Zhao X.W."/>
            <person name="Wei L."/>
        </authorList>
    </citation>
    <scope>NUCLEOTIDE SEQUENCE [LARGE SCALE GENOMIC DNA]</scope>
    <source>
        <tissue evidence="4">Nenye</tissue>
    </source>
</reference>
<feature type="compositionally biased region" description="Low complexity" evidence="3">
    <location>
        <begin position="95"/>
        <end position="105"/>
    </location>
</feature>